<feature type="domain" description="bAvd-like" evidence="1">
    <location>
        <begin position="4"/>
        <end position="108"/>
    </location>
</feature>
<evidence type="ECO:0000313" key="2">
    <source>
        <dbReference type="EMBL" id="DAE32243.1"/>
    </source>
</evidence>
<dbReference type="CDD" id="cd16376">
    <property type="entry name" value="Avd_like"/>
    <property type="match status" value="1"/>
</dbReference>
<sequence length="113" mass="13048">MEKLVLYQKVYDFLLYLYPIIAKFPKYEKFTLQTQIKNCVIDLERCVIKANKSTAKKSNLYEADVLIEELKMLIRLAHDLRYINPKQYGVICGKIAEIGSLLGGLIKFAQSGR</sequence>
<dbReference type="SUPFAM" id="SSF158446">
    <property type="entry name" value="IVS-encoded protein-like"/>
    <property type="match status" value="1"/>
</dbReference>
<dbReference type="InterPro" id="IPR012657">
    <property type="entry name" value="23S_rRNA-intervening_sequence"/>
</dbReference>
<protein>
    <recommendedName>
        <fullName evidence="1">bAvd-like domain-containing protein</fullName>
    </recommendedName>
</protein>
<dbReference type="InterPro" id="IPR055360">
    <property type="entry name" value="bAvd"/>
</dbReference>
<dbReference type="NCBIfam" id="TIGR02436">
    <property type="entry name" value="four helix bundle protein"/>
    <property type="match status" value="1"/>
</dbReference>
<evidence type="ECO:0000259" key="1">
    <source>
        <dbReference type="Pfam" id="PF22296"/>
    </source>
</evidence>
<dbReference type="NCBIfam" id="NF033474">
    <property type="entry name" value="DivGenRetAVD"/>
    <property type="match status" value="1"/>
</dbReference>
<reference evidence="2" key="1">
    <citation type="journal article" date="2021" name="Proc. Natl. Acad. Sci. U.S.A.">
        <title>A Catalog of Tens of Thousands of Viruses from Human Metagenomes Reveals Hidden Associations with Chronic Diseases.</title>
        <authorList>
            <person name="Tisza M.J."/>
            <person name="Buck C.B."/>
        </authorList>
    </citation>
    <scope>NUCLEOTIDE SEQUENCE</scope>
    <source>
        <strain evidence="2">CtvdG25</strain>
    </source>
</reference>
<proteinExistence type="predicted"/>
<dbReference type="Pfam" id="PF22296">
    <property type="entry name" value="bAvd"/>
    <property type="match status" value="1"/>
</dbReference>
<dbReference type="EMBL" id="BK059119">
    <property type="protein sequence ID" value="DAE32243.1"/>
    <property type="molecule type" value="Genomic_DNA"/>
</dbReference>
<accession>A0A8S5RM45</accession>
<dbReference type="InterPro" id="IPR036583">
    <property type="entry name" value="23S_rRNA_IVS_sf"/>
</dbReference>
<dbReference type="Gene3D" id="1.20.1440.60">
    <property type="entry name" value="23S rRNA-intervening sequence"/>
    <property type="match status" value="1"/>
</dbReference>
<name>A0A8S5RM45_9VIRU</name>
<organism evidence="2">
    <name type="scientific">virus sp. ctvdG25</name>
    <dbReference type="NCBI Taxonomy" id="2825827"/>
    <lineage>
        <taxon>Viruses</taxon>
    </lineage>
</organism>